<accession>A0A2H3BIY7</accession>
<evidence type="ECO:0000313" key="2">
    <source>
        <dbReference type="Proteomes" id="UP000218334"/>
    </source>
</evidence>
<organism evidence="1 2">
    <name type="scientific">Armillaria solidipes</name>
    <dbReference type="NCBI Taxonomy" id="1076256"/>
    <lineage>
        <taxon>Eukaryota</taxon>
        <taxon>Fungi</taxon>
        <taxon>Dikarya</taxon>
        <taxon>Basidiomycota</taxon>
        <taxon>Agaricomycotina</taxon>
        <taxon>Agaricomycetes</taxon>
        <taxon>Agaricomycetidae</taxon>
        <taxon>Agaricales</taxon>
        <taxon>Marasmiineae</taxon>
        <taxon>Physalacriaceae</taxon>
        <taxon>Armillaria</taxon>
    </lineage>
</organism>
<protein>
    <submittedName>
        <fullName evidence="1">Uncharacterized protein</fullName>
    </submittedName>
</protein>
<name>A0A2H3BIY7_9AGAR</name>
<evidence type="ECO:0000313" key="1">
    <source>
        <dbReference type="EMBL" id="PBK65988.1"/>
    </source>
</evidence>
<dbReference type="EMBL" id="KZ293443">
    <property type="protein sequence ID" value="PBK65988.1"/>
    <property type="molecule type" value="Genomic_DNA"/>
</dbReference>
<sequence length="69" mass="7623">MSNENKQLAIVGTGISHGIVSCVHFVPRYLNTYSHAPRIHNFIAKSVDRPWASGLANTPHIDILHHPNA</sequence>
<gene>
    <name evidence="1" type="ORF">ARMSODRAFT_960911</name>
</gene>
<dbReference type="AlphaFoldDB" id="A0A2H3BIY7"/>
<dbReference type="PROSITE" id="PS51257">
    <property type="entry name" value="PROKAR_LIPOPROTEIN"/>
    <property type="match status" value="1"/>
</dbReference>
<dbReference type="Proteomes" id="UP000218334">
    <property type="component" value="Unassembled WGS sequence"/>
</dbReference>
<proteinExistence type="predicted"/>
<reference evidence="2" key="1">
    <citation type="journal article" date="2017" name="Nat. Ecol. Evol.">
        <title>Genome expansion and lineage-specific genetic innovations in the forest pathogenic fungi Armillaria.</title>
        <authorList>
            <person name="Sipos G."/>
            <person name="Prasanna A.N."/>
            <person name="Walter M.C."/>
            <person name="O'Connor E."/>
            <person name="Balint B."/>
            <person name="Krizsan K."/>
            <person name="Kiss B."/>
            <person name="Hess J."/>
            <person name="Varga T."/>
            <person name="Slot J."/>
            <person name="Riley R."/>
            <person name="Boka B."/>
            <person name="Rigling D."/>
            <person name="Barry K."/>
            <person name="Lee J."/>
            <person name="Mihaltcheva S."/>
            <person name="LaButti K."/>
            <person name="Lipzen A."/>
            <person name="Waldron R."/>
            <person name="Moloney N.M."/>
            <person name="Sperisen C."/>
            <person name="Kredics L."/>
            <person name="Vagvoelgyi C."/>
            <person name="Patrignani A."/>
            <person name="Fitzpatrick D."/>
            <person name="Nagy I."/>
            <person name="Doyle S."/>
            <person name="Anderson J.B."/>
            <person name="Grigoriev I.V."/>
            <person name="Gueldener U."/>
            <person name="Muensterkoetter M."/>
            <person name="Nagy L.G."/>
        </authorList>
    </citation>
    <scope>NUCLEOTIDE SEQUENCE [LARGE SCALE GENOMIC DNA]</scope>
    <source>
        <strain evidence="2">28-4</strain>
    </source>
</reference>
<keyword evidence="2" id="KW-1185">Reference proteome</keyword>